<keyword evidence="3" id="KW-0804">Transcription</keyword>
<dbReference type="Proteomes" id="UP001168524">
    <property type="component" value="Unassembled WGS sequence"/>
</dbReference>
<dbReference type="InterPro" id="IPR009057">
    <property type="entry name" value="Homeodomain-like_sf"/>
</dbReference>
<keyword evidence="2" id="KW-0238">DNA-binding</keyword>
<dbReference type="InterPro" id="IPR050204">
    <property type="entry name" value="AraC_XylS_family_regulators"/>
</dbReference>
<evidence type="ECO:0000256" key="1">
    <source>
        <dbReference type="ARBA" id="ARBA00023015"/>
    </source>
</evidence>
<dbReference type="PROSITE" id="PS01124">
    <property type="entry name" value="HTH_ARAC_FAMILY_2"/>
    <property type="match status" value="1"/>
</dbReference>
<feature type="domain" description="HTH araC/xylS-type" evidence="4">
    <location>
        <begin position="211"/>
        <end position="311"/>
    </location>
</feature>
<evidence type="ECO:0000313" key="6">
    <source>
        <dbReference type="Proteomes" id="UP001168524"/>
    </source>
</evidence>
<keyword evidence="6" id="KW-1185">Reference proteome</keyword>
<dbReference type="Pfam" id="PF12833">
    <property type="entry name" value="HTH_18"/>
    <property type="match status" value="1"/>
</dbReference>
<organism evidence="5 6">
    <name type="scientific">Acinetobacter thutiue</name>
    <dbReference type="NCBI Taxonomy" id="2998078"/>
    <lineage>
        <taxon>Bacteria</taxon>
        <taxon>Pseudomonadati</taxon>
        <taxon>Pseudomonadota</taxon>
        <taxon>Gammaproteobacteria</taxon>
        <taxon>Moraxellales</taxon>
        <taxon>Moraxellaceae</taxon>
        <taxon>Acinetobacter</taxon>
    </lineage>
</organism>
<dbReference type="PANTHER" id="PTHR46796:SF12">
    <property type="entry name" value="HTH-TYPE DNA-BINDING TRANSCRIPTIONAL ACTIVATOR EUTR"/>
    <property type="match status" value="1"/>
</dbReference>
<name>A0ABT7WMX1_9GAMM</name>
<dbReference type="PANTHER" id="PTHR46796">
    <property type="entry name" value="HTH-TYPE TRANSCRIPTIONAL ACTIVATOR RHAS-RELATED"/>
    <property type="match status" value="1"/>
</dbReference>
<dbReference type="SUPFAM" id="SSF46689">
    <property type="entry name" value="Homeodomain-like"/>
    <property type="match status" value="2"/>
</dbReference>
<proteinExistence type="predicted"/>
<gene>
    <name evidence="5" type="ORF">QTA56_07265</name>
</gene>
<keyword evidence="1" id="KW-0805">Transcription regulation</keyword>
<evidence type="ECO:0000259" key="4">
    <source>
        <dbReference type="PROSITE" id="PS01124"/>
    </source>
</evidence>
<comment type="caution">
    <text evidence="5">The sequence shown here is derived from an EMBL/GenBank/DDBJ whole genome shotgun (WGS) entry which is preliminary data.</text>
</comment>
<accession>A0ABT7WMX1</accession>
<dbReference type="EMBL" id="JAUDZE010000002">
    <property type="protein sequence ID" value="MDN0014035.1"/>
    <property type="molecule type" value="Genomic_DNA"/>
</dbReference>
<dbReference type="Gene3D" id="1.10.10.60">
    <property type="entry name" value="Homeodomain-like"/>
    <property type="match status" value="1"/>
</dbReference>
<sequence>MLVVEPDVNSGLLHAFQIRESLQHTQILKDWSLSYNQLSSGHFESHLNELWLDDIQIYEEKISPSIFQSGEGKADSLCLGVFSNLSDPALWMGQALQGSEIISLCQGGEIMMRTPPQSSFLSLSLPMSLLAEAGEIPQGASMLTHQPLAQEIYCKLSVLLNQLSRLHTTNLVSMQQAKSEILDLGFQYIQALQQQRNEIRTSARKAKIVVQRALDAMQSCHDNPPTMDELCQLTYTSRRTLQNCFELITGQSPAQFLKHLRLNGVRRTFIQNAESVSVSEVASEWGFWHLSQFATDYKKLFGETPSQTLAQCK</sequence>
<evidence type="ECO:0000256" key="2">
    <source>
        <dbReference type="ARBA" id="ARBA00023125"/>
    </source>
</evidence>
<dbReference type="InterPro" id="IPR018060">
    <property type="entry name" value="HTH_AraC"/>
</dbReference>
<evidence type="ECO:0000256" key="3">
    <source>
        <dbReference type="ARBA" id="ARBA00023163"/>
    </source>
</evidence>
<dbReference type="RefSeq" id="WP_267980273.1">
    <property type="nucleotide sequence ID" value="NZ_JAPQKF010000002.1"/>
</dbReference>
<reference evidence="5" key="1">
    <citation type="submission" date="2023-06" db="EMBL/GenBank/DDBJ databases">
        <title>Two novel species of Acinetobacter isolated from motorbike repairing workshop in Vietnam.</title>
        <authorList>
            <person name="Le N.T.T."/>
        </authorList>
    </citation>
    <scope>NUCLEOTIDE SEQUENCE</scope>
    <source>
        <strain evidence="5">VNH17</strain>
    </source>
</reference>
<dbReference type="SMART" id="SM00342">
    <property type="entry name" value="HTH_ARAC"/>
    <property type="match status" value="1"/>
</dbReference>
<evidence type="ECO:0000313" key="5">
    <source>
        <dbReference type="EMBL" id="MDN0014035.1"/>
    </source>
</evidence>
<protein>
    <submittedName>
        <fullName evidence="5">Helix-turn-helix domain-containing protein</fullName>
    </submittedName>
</protein>